<proteinExistence type="predicted"/>
<sequence length="231" mass="26312">KRLALGPIATTFDDWMLAHPGQAITLRHIGHLSNKAYENAFFIKKILGVLLRKQAYGLFIGLYSQSHILLQAVSASTLEISYTELSTTQSKKLSEDRGHFNPNRLSTSGQNSNNRTCQRKRGTEKSDSPELLKRENLLQLKKKRKEDVKNKKGVKRDIFRKVNVPNKRRNTKNDRANSSFSNSDVSLDEVNFCSSNDLDLEELETLSNEQFEIGNFVLAKFPTKSLLIHYV</sequence>
<name>A0A8K0CW19_IGNLU</name>
<protein>
    <submittedName>
        <fullName evidence="2">Uncharacterized protein</fullName>
    </submittedName>
</protein>
<evidence type="ECO:0000313" key="2">
    <source>
        <dbReference type="EMBL" id="KAF2892382.1"/>
    </source>
</evidence>
<organism evidence="2 3">
    <name type="scientific">Ignelater luminosus</name>
    <name type="common">Cucubano</name>
    <name type="synonym">Pyrophorus luminosus</name>
    <dbReference type="NCBI Taxonomy" id="2038154"/>
    <lineage>
        <taxon>Eukaryota</taxon>
        <taxon>Metazoa</taxon>
        <taxon>Ecdysozoa</taxon>
        <taxon>Arthropoda</taxon>
        <taxon>Hexapoda</taxon>
        <taxon>Insecta</taxon>
        <taxon>Pterygota</taxon>
        <taxon>Neoptera</taxon>
        <taxon>Endopterygota</taxon>
        <taxon>Coleoptera</taxon>
        <taxon>Polyphaga</taxon>
        <taxon>Elateriformia</taxon>
        <taxon>Elateroidea</taxon>
        <taxon>Elateridae</taxon>
        <taxon>Agrypninae</taxon>
        <taxon>Pyrophorini</taxon>
        <taxon>Ignelater</taxon>
    </lineage>
</organism>
<dbReference type="Proteomes" id="UP000801492">
    <property type="component" value="Unassembled WGS sequence"/>
</dbReference>
<dbReference type="EMBL" id="VTPC01008766">
    <property type="protein sequence ID" value="KAF2892382.1"/>
    <property type="molecule type" value="Genomic_DNA"/>
</dbReference>
<evidence type="ECO:0000313" key="3">
    <source>
        <dbReference type="Proteomes" id="UP000801492"/>
    </source>
</evidence>
<dbReference type="AlphaFoldDB" id="A0A8K0CW19"/>
<reference evidence="2" key="1">
    <citation type="submission" date="2019-08" db="EMBL/GenBank/DDBJ databases">
        <title>The genome of the North American firefly Photinus pyralis.</title>
        <authorList>
            <consortium name="Photinus pyralis genome working group"/>
            <person name="Fallon T.R."/>
            <person name="Sander Lower S.E."/>
            <person name="Weng J.-K."/>
        </authorList>
    </citation>
    <scope>NUCLEOTIDE SEQUENCE</scope>
    <source>
        <strain evidence="2">TRF0915ILg1</strain>
        <tissue evidence="2">Whole body</tissue>
    </source>
</reference>
<feature type="compositionally biased region" description="Polar residues" evidence="1">
    <location>
        <begin position="103"/>
        <end position="116"/>
    </location>
</feature>
<keyword evidence="3" id="KW-1185">Reference proteome</keyword>
<evidence type="ECO:0000256" key="1">
    <source>
        <dbReference type="SAM" id="MobiDB-lite"/>
    </source>
</evidence>
<accession>A0A8K0CW19</accession>
<comment type="caution">
    <text evidence="2">The sequence shown here is derived from an EMBL/GenBank/DDBJ whole genome shotgun (WGS) entry which is preliminary data.</text>
</comment>
<feature type="non-terminal residue" evidence="2">
    <location>
        <position position="1"/>
    </location>
</feature>
<feature type="region of interest" description="Disordered" evidence="1">
    <location>
        <begin position="91"/>
        <end position="130"/>
    </location>
</feature>
<gene>
    <name evidence="2" type="ORF">ILUMI_13792</name>
</gene>
<feature type="compositionally biased region" description="Basic and acidic residues" evidence="1">
    <location>
        <begin position="121"/>
        <end position="130"/>
    </location>
</feature>